<gene>
    <name evidence="2" type="ORF">LCGC14_1749300</name>
</gene>
<dbReference type="AlphaFoldDB" id="A0A0F9K3U4"/>
<evidence type="ECO:0000256" key="1">
    <source>
        <dbReference type="SAM" id="Phobius"/>
    </source>
</evidence>
<feature type="transmembrane region" description="Helical" evidence="1">
    <location>
        <begin position="55"/>
        <end position="81"/>
    </location>
</feature>
<proteinExistence type="predicted"/>
<dbReference type="PANTHER" id="PTHR40044">
    <property type="entry name" value="INTEGRAL MEMBRANE PROTEIN-RELATED"/>
    <property type="match status" value="1"/>
</dbReference>
<feature type="transmembrane region" description="Helical" evidence="1">
    <location>
        <begin position="22"/>
        <end position="43"/>
    </location>
</feature>
<evidence type="ECO:0008006" key="3">
    <source>
        <dbReference type="Google" id="ProtNLM"/>
    </source>
</evidence>
<feature type="transmembrane region" description="Helical" evidence="1">
    <location>
        <begin position="87"/>
        <end position="108"/>
    </location>
</feature>
<dbReference type="Pfam" id="PF06177">
    <property type="entry name" value="QueT"/>
    <property type="match status" value="1"/>
</dbReference>
<accession>A0A0F9K3U4</accession>
<keyword evidence="1" id="KW-1133">Transmembrane helix</keyword>
<feature type="transmembrane region" description="Helical" evidence="1">
    <location>
        <begin position="120"/>
        <end position="140"/>
    </location>
</feature>
<dbReference type="PANTHER" id="PTHR40044:SF1">
    <property type="entry name" value="INTEGRAL MEMBRANE PROTEIN"/>
    <property type="match status" value="1"/>
</dbReference>
<organism evidence="2">
    <name type="scientific">marine sediment metagenome</name>
    <dbReference type="NCBI Taxonomy" id="412755"/>
    <lineage>
        <taxon>unclassified sequences</taxon>
        <taxon>metagenomes</taxon>
        <taxon>ecological metagenomes</taxon>
    </lineage>
</organism>
<keyword evidence="1" id="KW-0812">Transmembrane</keyword>
<dbReference type="Gene3D" id="1.10.1760.20">
    <property type="match status" value="1"/>
</dbReference>
<reference evidence="2" key="1">
    <citation type="journal article" date="2015" name="Nature">
        <title>Complex archaea that bridge the gap between prokaryotes and eukaryotes.</title>
        <authorList>
            <person name="Spang A."/>
            <person name="Saw J.H."/>
            <person name="Jorgensen S.L."/>
            <person name="Zaremba-Niedzwiedzka K."/>
            <person name="Martijn J."/>
            <person name="Lind A.E."/>
            <person name="van Eijk R."/>
            <person name="Schleper C."/>
            <person name="Guy L."/>
            <person name="Ettema T.J."/>
        </authorList>
    </citation>
    <scope>NUCLEOTIDE SEQUENCE</scope>
</reference>
<name>A0A0F9K3U4_9ZZZZ</name>
<evidence type="ECO:0000313" key="2">
    <source>
        <dbReference type="EMBL" id="KKM05913.1"/>
    </source>
</evidence>
<dbReference type="InterPro" id="IPR010387">
    <property type="entry name" value="QueT"/>
</dbReference>
<dbReference type="EMBL" id="LAZR01016112">
    <property type="protein sequence ID" value="KKM05913.1"/>
    <property type="molecule type" value="Genomic_DNA"/>
</dbReference>
<sequence>MDLEMESKTEGINAKISGERNVSIKVALTAITAALYIALGYIFQPLNFLGLQFRVAELIVGMSILFPLEGLVGNVIGVFFVNLTSPLGPIDLISCIVNIPALYCIVLFRDKKILKYLGGVLYSIIISIYVAIVLNLVFMLPIWLMFVQVLIAEIILTSLGILIFDIIRIRLGHDI</sequence>
<feature type="transmembrane region" description="Helical" evidence="1">
    <location>
        <begin position="146"/>
        <end position="167"/>
    </location>
</feature>
<keyword evidence="1" id="KW-0472">Membrane</keyword>
<comment type="caution">
    <text evidence="2">The sequence shown here is derived from an EMBL/GenBank/DDBJ whole genome shotgun (WGS) entry which is preliminary data.</text>
</comment>
<protein>
    <recommendedName>
        <fullName evidence="3">QueT transporter family protein</fullName>
    </recommendedName>
</protein>